<protein>
    <submittedName>
        <fullName evidence="1">Uncharacterized protein</fullName>
    </submittedName>
</protein>
<dbReference type="EMBL" id="HBHX01002457">
    <property type="protein sequence ID" value="CAE0098719.1"/>
    <property type="molecule type" value="Transcribed_RNA"/>
</dbReference>
<gene>
    <name evidence="1" type="ORF">HERI1096_LOCUS1349</name>
</gene>
<sequence>MLNEANARMTETFRSEQRAKDTWNSKYAHKFPSGEVEDEAADMLAAAESSVPRVRSEMDATISRLRAFEGDQESPAGTGKEFGYESMRRHVAATVRSQKTRSHLLTGDVSTPSMLNGIGPVLWNSITPGGYTPSGFRTSSASAHGYSKARALPVNKAHNNRKDEMGEFAEAALRLGEKPFKSGGMK</sequence>
<reference evidence="1" key="1">
    <citation type="submission" date="2021-01" db="EMBL/GenBank/DDBJ databases">
        <authorList>
            <person name="Corre E."/>
            <person name="Pelletier E."/>
            <person name="Niang G."/>
            <person name="Scheremetjew M."/>
            <person name="Finn R."/>
            <person name="Kale V."/>
            <person name="Holt S."/>
            <person name="Cochrane G."/>
            <person name="Meng A."/>
            <person name="Brown T."/>
            <person name="Cohen L."/>
        </authorList>
    </citation>
    <scope>NUCLEOTIDE SEQUENCE</scope>
    <source>
        <strain evidence="1">CCMP281</strain>
    </source>
</reference>
<name>A0A7S3EPY3_9EUKA</name>
<evidence type="ECO:0000313" key="1">
    <source>
        <dbReference type="EMBL" id="CAE0098719.1"/>
    </source>
</evidence>
<dbReference type="AlphaFoldDB" id="A0A7S3EPY3"/>
<organism evidence="1">
    <name type="scientific">Haptolina ericina</name>
    <dbReference type="NCBI Taxonomy" id="156174"/>
    <lineage>
        <taxon>Eukaryota</taxon>
        <taxon>Haptista</taxon>
        <taxon>Haptophyta</taxon>
        <taxon>Prymnesiophyceae</taxon>
        <taxon>Prymnesiales</taxon>
        <taxon>Prymnesiaceae</taxon>
        <taxon>Haptolina</taxon>
    </lineage>
</organism>
<proteinExistence type="predicted"/>
<accession>A0A7S3EPY3</accession>